<protein>
    <submittedName>
        <fullName evidence="2">Uncharacterized protein</fullName>
    </submittedName>
</protein>
<evidence type="ECO:0000313" key="3">
    <source>
        <dbReference type="Proteomes" id="UP001138500"/>
    </source>
</evidence>
<dbReference type="AlphaFoldDB" id="A0A9W7T320"/>
<evidence type="ECO:0000256" key="1">
    <source>
        <dbReference type="SAM" id="MobiDB-lite"/>
    </source>
</evidence>
<feature type="region of interest" description="Disordered" evidence="1">
    <location>
        <begin position="119"/>
        <end position="159"/>
    </location>
</feature>
<evidence type="ECO:0000313" key="2">
    <source>
        <dbReference type="EMBL" id="KAH9845860.1"/>
    </source>
</evidence>
<feature type="compositionally biased region" description="Basic residues" evidence="1">
    <location>
        <begin position="128"/>
        <end position="145"/>
    </location>
</feature>
<dbReference type="Proteomes" id="UP001138500">
    <property type="component" value="Unassembled WGS sequence"/>
</dbReference>
<reference evidence="2 3" key="1">
    <citation type="journal article" date="2018" name="IMA Fungus">
        <title>IMA Genome-F 10: Nine draft genome sequences of Claviceps purpurea s.lat., including C. arundinis, C. humidiphila, and C. cf. spartinae, pseudomolecules for the pitch canker pathogen Fusarium circinatum, draft genome of Davidsoniella eucalypti, Grosmannia galeiformis, Quambalaria eucalypti, and Teratosphaeria destructans.</title>
        <authorList>
            <person name="Wingfield B.D."/>
            <person name="Liu M."/>
            <person name="Nguyen H.D."/>
            <person name="Lane F.A."/>
            <person name="Morgan S.W."/>
            <person name="De Vos L."/>
            <person name="Wilken P.M."/>
            <person name="Duong T.A."/>
            <person name="Aylward J."/>
            <person name="Coetzee M.P."/>
            <person name="Dadej K."/>
            <person name="De Beer Z.W."/>
            <person name="Findlay W."/>
            <person name="Havenga M."/>
            <person name="Kolarik M."/>
            <person name="Menzies J.G."/>
            <person name="Naidoo K."/>
            <person name="Pochopski O."/>
            <person name="Shoukouhi P."/>
            <person name="Santana Q.C."/>
            <person name="Seifert K.A."/>
            <person name="Soal N."/>
            <person name="Steenkamp E.T."/>
            <person name="Tatham C.T."/>
            <person name="van der Nest M.A."/>
            <person name="Wingfield M.J."/>
        </authorList>
    </citation>
    <scope>NUCLEOTIDE SEQUENCE [LARGE SCALE GENOMIC DNA]</scope>
    <source>
        <strain evidence="2">CMW44962</strain>
    </source>
</reference>
<organism evidence="2 3">
    <name type="scientific">Teratosphaeria destructans</name>
    <dbReference type="NCBI Taxonomy" id="418781"/>
    <lineage>
        <taxon>Eukaryota</taxon>
        <taxon>Fungi</taxon>
        <taxon>Dikarya</taxon>
        <taxon>Ascomycota</taxon>
        <taxon>Pezizomycotina</taxon>
        <taxon>Dothideomycetes</taxon>
        <taxon>Dothideomycetidae</taxon>
        <taxon>Mycosphaerellales</taxon>
        <taxon>Teratosphaeriaceae</taxon>
        <taxon>Teratosphaeria</taxon>
    </lineage>
</organism>
<dbReference type="EMBL" id="RIBY02000001">
    <property type="protein sequence ID" value="KAH9845860.1"/>
    <property type="molecule type" value="Genomic_DNA"/>
</dbReference>
<sequence length="268" mass="29570">MLIADSPLLAELFAWSSHGNDRFVYHSITEYDKISYFENRSLQPPVAWLRFHRVRGGDLTFAVALAGQTESKMFATLDALRAKLRTKASGHSDRINMDVAFASFVNSYPTLGLHDEDVESDEFVPATRPKRTKKKTAGGNRKSRRHEQTDAEFAASPRDENGNQLCRRCNTQLDGPEELEDGYCYGDKCSYRCVECAAVLRSGEEDANEKSGGLADEDKNYCSAHLASKQDGKDSDVVAGEEGQAGDDGEAVDDEAVDLDDKFLGLVP</sequence>
<feature type="compositionally biased region" description="Basic and acidic residues" evidence="1">
    <location>
        <begin position="259"/>
        <end position="268"/>
    </location>
</feature>
<feature type="compositionally biased region" description="Acidic residues" evidence="1">
    <location>
        <begin position="244"/>
        <end position="258"/>
    </location>
</feature>
<proteinExistence type="predicted"/>
<feature type="region of interest" description="Disordered" evidence="1">
    <location>
        <begin position="225"/>
        <end position="268"/>
    </location>
</feature>
<keyword evidence="3" id="KW-1185">Reference proteome</keyword>
<comment type="caution">
    <text evidence="2">The sequence shown here is derived from an EMBL/GenBank/DDBJ whole genome shotgun (WGS) entry which is preliminary data.</text>
</comment>
<reference evidence="2 3" key="2">
    <citation type="journal article" date="2021" name="Curr. Genet.">
        <title>Genetic response to nitrogen starvation in the aggressive Eucalyptus foliar pathogen Teratosphaeria destructans.</title>
        <authorList>
            <person name="Havenga M."/>
            <person name="Wingfield B.D."/>
            <person name="Wingfield M.J."/>
            <person name="Dreyer L.L."/>
            <person name="Roets F."/>
            <person name="Aylward J."/>
        </authorList>
    </citation>
    <scope>NUCLEOTIDE SEQUENCE [LARGE SCALE GENOMIC DNA]</scope>
    <source>
        <strain evidence="2">CMW44962</strain>
    </source>
</reference>
<gene>
    <name evidence="2" type="ORF">Tdes44962_MAKER00070</name>
</gene>
<name>A0A9W7T320_9PEZI</name>
<accession>A0A9W7T320</accession>
<dbReference type="OrthoDB" id="10413702at2759"/>